<reference evidence="2" key="1">
    <citation type="submission" date="2018-04" db="EMBL/GenBank/DDBJ databases">
        <authorList>
            <person name="Illikoud N."/>
        </authorList>
    </citation>
    <scope>NUCLEOTIDE SEQUENCE [LARGE SCALE GENOMIC DNA]</scope>
</reference>
<sequence length="63" mass="7551">MLLEVGTQEKAELSDTIYRYTPLFKYMMTFYVIIDYLANLDESFIATYLLEQQLIVAFDHRNF</sequence>
<organism evidence="1 2">
    <name type="scientific">Brochothrix thermosphacta</name>
    <name type="common">Microbacterium thermosphactum</name>
    <dbReference type="NCBI Taxonomy" id="2756"/>
    <lineage>
        <taxon>Bacteria</taxon>
        <taxon>Bacillati</taxon>
        <taxon>Bacillota</taxon>
        <taxon>Bacilli</taxon>
        <taxon>Bacillales</taxon>
        <taxon>Listeriaceae</taxon>
        <taxon>Brochothrix</taxon>
    </lineage>
</organism>
<name>A0A2X0QDN6_BROTH</name>
<dbReference type="RefSeq" id="WP_120487363.1">
    <property type="nucleotide sequence ID" value="NZ_CBCPKC010000001.1"/>
</dbReference>
<accession>A0A2X0QDN6</accession>
<gene>
    <name evidence="1" type="ORF">BTBSAS_120010</name>
</gene>
<dbReference type="EMBL" id="OUNC01000004">
    <property type="protein sequence ID" value="SPP26874.1"/>
    <property type="molecule type" value="Genomic_DNA"/>
</dbReference>
<evidence type="ECO:0000313" key="2">
    <source>
        <dbReference type="Proteomes" id="UP000270190"/>
    </source>
</evidence>
<protein>
    <submittedName>
        <fullName evidence="1">Uncharacterized protein</fullName>
    </submittedName>
</protein>
<dbReference type="AlphaFoldDB" id="A0A2X0QDN6"/>
<dbReference type="Proteomes" id="UP000270190">
    <property type="component" value="Unassembled WGS sequence"/>
</dbReference>
<evidence type="ECO:0000313" key="1">
    <source>
        <dbReference type="EMBL" id="SPP26874.1"/>
    </source>
</evidence>
<proteinExistence type="predicted"/>